<keyword evidence="2" id="KW-0560">Oxidoreductase</keyword>
<dbReference type="InterPro" id="IPR036291">
    <property type="entry name" value="NAD(P)-bd_dom_sf"/>
</dbReference>
<dbReference type="InterPro" id="IPR020904">
    <property type="entry name" value="Sc_DH/Rdtase_CS"/>
</dbReference>
<dbReference type="AlphaFoldDB" id="A0A452UK96"/>
<dbReference type="SUPFAM" id="SSF51735">
    <property type="entry name" value="NAD(P)-binding Rossmann-fold domains"/>
    <property type="match status" value="1"/>
</dbReference>
<dbReference type="PROSITE" id="PS00061">
    <property type="entry name" value="ADH_SHORT"/>
    <property type="match status" value="1"/>
</dbReference>
<dbReference type="GeneTree" id="ENSGT00940000162664"/>
<dbReference type="Pfam" id="PF13561">
    <property type="entry name" value="adh_short_C2"/>
    <property type="match status" value="1"/>
</dbReference>
<reference evidence="3" key="1">
    <citation type="submission" date="2019-03" db="UniProtKB">
        <authorList>
            <consortium name="Ensembl"/>
        </authorList>
    </citation>
    <scope>IDENTIFICATION</scope>
</reference>
<dbReference type="PANTHER" id="PTHR43943">
    <property type="entry name" value="DEHYDROGENASE/REDUCTASE (SDR FAMILY) MEMBER 4"/>
    <property type="match status" value="1"/>
</dbReference>
<protein>
    <submittedName>
        <fullName evidence="3">Dehydrogenase/reductase SDR family member 2, mitochondrial-like</fullName>
    </submittedName>
</protein>
<comment type="similarity">
    <text evidence="1">Belongs to the short-chain dehydrogenases/reductases (SDR) family.</text>
</comment>
<accession>A0A452UK96</accession>
<gene>
    <name evidence="3" type="primary">DHRS2</name>
</gene>
<dbReference type="PANTHER" id="PTHR43943:SF15">
    <property type="entry name" value="DEHYDROGENASE_REDUCTASE MEMBER 2"/>
    <property type="match status" value="1"/>
</dbReference>
<evidence type="ECO:0000313" key="3">
    <source>
        <dbReference type="Ensembl" id="ENSUMAP00000021335"/>
    </source>
</evidence>
<dbReference type="Gene3D" id="3.40.50.720">
    <property type="entry name" value="NAD(P)-binding Rossmann-like Domain"/>
    <property type="match status" value="1"/>
</dbReference>
<proteinExistence type="inferred from homology"/>
<dbReference type="GO" id="GO:0004090">
    <property type="term" value="F:carbonyl reductase (NADPH) activity"/>
    <property type="evidence" value="ECO:0007669"/>
    <property type="project" value="TreeGrafter"/>
</dbReference>
<name>A0A452UK96_URSMA</name>
<organism evidence="3">
    <name type="scientific">Ursus maritimus</name>
    <name type="common">Polar bear</name>
    <name type="synonym">Thalarctos maritimus</name>
    <dbReference type="NCBI Taxonomy" id="29073"/>
    <lineage>
        <taxon>Eukaryota</taxon>
        <taxon>Metazoa</taxon>
        <taxon>Chordata</taxon>
        <taxon>Craniata</taxon>
        <taxon>Vertebrata</taxon>
        <taxon>Euteleostomi</taxon>
        <taxon>Mammalia</taxon>
        <taxon>Eutheria</taxon>
        <taxon>Laurasiatheria</taxon>
        <taxon>Carnivora</taxon>
        <taxon>Caniformia</taxon>
        <taxon>Ursidae</taxon>
        <taxon>Ursus</taxon>
    </lineage>
</organism>
<dbReference type="InterPro" id="IPR002347">
    <property type="entry name" value="SDR_fam"/>
</dbReference>
<evidence type="ECO:0000256" key="2">
    <source>
        <dbReference type="ARBA" id="ARBA00023002"/>
    </source>
</evidence>
<dbReference type="Ensembl" id="ENSUMAT00000025272.1">
    <property type="protein sequence ID" value="ENSUMAP00000021335.1"/>
    <property type="gene ID" value="ENSUMAG00000015506.1"/>
</dbReference>
<evidence type="ECO:0000256" key="1">
    <source>
        <dbReference type="ARBA" id="ARBA00006484"/>
    </source>
</evidence>
<sequence length="180" mass="19585">MDGFLEETDPPPPRPSGWQSLSLGLPRASAFTSVWFSPQLCDHSWLRQDLISKLWLNALCTWQRRWEGEASSGHVHTYGPVCHPSPQVLEHYGGLDFLVCNAGVNPLVGSTLKASEEVWDKLGPYNISKTAILGLTRTLSLELAPKGIRVNCLAALSCGSRLRSLGAGGLGDHLRLGDKV</sequence>